<keyword evidence="1" id="KW-0614">Plasmid</keyword>
<reference evidence="1 2" key="1">
    <citation type="submission" date="2018-10" db="EMBL/GenBank/DDBJ databases">
        <title>Genome Sequencing of Pantoea dispersa DSM 32899.</title>
        <authorList>
            <person name="Nawrath M."/>
            <person name="Ottenheim C."/>
            <person name="Wilm A."/>
            <person name="Zimmermann W."/>
            <person name="Wu J.C."/>
        </authorList>
    </citation>
    <scope>NUCLEOTIDE SEQUENCE [LARGE SCALE GENOMIC DNA]</scope>
    <source>
        <strain evidence="1 2">DSM 32899</strain>
        <plasmid evidence="1 2">unnamed1</plasmid>
    </source>
</reference>
<dbReference type="OrthoDB" id="7465087at2"/>
<dbReference type="EMBL" id="CP032703">
    <property type="protein sequence ID" value="QDY43950.1"/>
    <property type="molecule type" value="Genomic_DNA"/>
</dbReference>
<dbReference type="KEGG" id="pdis:D8B20_18680"/>
<proteinExistence type="predicted"/>
<evidence type="ECO:0000313" key="1">
    <source>
        <dbReference type="EMBL" id="QDY43950.1"/>
    </source>
</evidence>
<organism evidence="1 2">
    <name type="scientific">Candidatus Pantoea soli</name>
    <dbReference type="NCBI Taxonomy" id="3098669"/>
    <lineage>
        <taxon>Bacteria</taxon>
        <taxon>Pseudomonadati</taxon>
        <taxon>Pseudomonadota</taxon>
        <taxon>Gammaproteobacteria</taxon>
        <taxon>Enterobacterales</taxon>
        <taxon>Erwiniaceae</taxon>
        <taxon>Pantoea</taxon>
    </lineage>
</organism>
<protein>
    <submittedName>
        <fullName evidence="1">Uncharacterized protein</fullName>
    </submittedName>
</protein>
<geneLocation type="plasmid" evidence="1 2">
    <name>unnamed1</name>
</geneLocation>
<keyword evidence="2" id="KW-1185">Reference proteome</keyword>
<evidence type="ECO:0000313" key="2">
    <source>
        <dbReference type="Proteomes" id="UP000319411"/>
    </source>
</evidence>
<sequence>MSYVERETGLVFKSQVTYANPGSVGRDIFTCLSLLSQPDDQLPLLTQYLNLPKILAIAEEEGVRQAAYALKLLQSDGELKIASTGKDQASGELVTREFAFKGR</sequence>
<name>A0A518XIC6_9GAMM</name>
<dbReference type="Proteomes" id="UP000319411">
    <property type="component" value="Plasmid unnamed1"/>
</dbReference>
<gene>
    <name evidence="1" type="ORF">D8B20_18680</name>
</gene>
<dbReference type="AlphaFoldDB" id="A0A518XIC6"/>
<accession>A0A518XIC6</accession>